<proteinExistence type="predicted"/>
<name>A0A9Q9EI93_9PEZI</name>
<dbReference type="InterPro" id="IPR025633">
    <property type="entry name" value="DUF4291"/>
</dbReference>
<dbReference type="AlphaFoldDB" id="A0A9Q9EI93"/>
<organism evidence="1 2">
    <name type="scientific">Septoria linicola</name>
    <dbReference type="NCBI Taxonomy" id="215465"/>
    <lineage>
        <taxon>Eukaryota</taxon>
        <taxon>Fungi</taxon>
        <taxon>Dikarya</taxon>
        <taxon>Ascomycota</taxon>
        <taxon>Pezizomycotina</taxon>
        <taxon>Dothideomycetes</taxon>
        <taxon>Dothideomycetidae</taxon>
        <taxon>Mycosphaerellales</taxon>
        <taxon>Mycosphaerellaceae</taxon>
        <taxon>Septoria</taxon>
    </lineage>
</organism>
<reference evidence="1" key="1">
    <citation type="submission" date="2022-06" db="EMBL/GenBank/DDBJ databases">
        <title>Complete genome sequences of two strains of the flax pathogen Septoria linicola.</title>
        <authorList>
            <person name="Lapalu N."/>
            <person name="Simon A."/>
            <person name="Demenou B."/>
            <person name="Paumier D."/>
            <person name="Guillot M.-P."/>
            <person name="Gout L."/>
            <person name="Valade R."/>
        </authorList>
    </citation>
    <scope>NUCLEOTIDE SEQUENCE</scope>
    <source>
        <strain evidence="1">SE15195</strain>
    </source>
</reference>
<gene>
    <name evidence="1" type="ORF">Slin15195_G034220</name>
</gene>
<dbReference type="PANTHER" id="PTHR38567:SF1">
    <property type="entry name" value="DUF4291 DOMAIN-CONTAINING PROTEIN"/>
    <property type="match status" value="1"/>
</dbReference>
<protein>
    <submittedName>
        <fullName evidence="1">Uncharacterized protein</fullName>
    </submittedName>
</protein>
<dbReference type="EMBL" id="CP099419">
    <property type="protein sequence ID" value="USW50103.1"/>
    <property type="molecule type" value="Genomic_DNA"/>
</dbReference>
<dbReference type="Proteomes" id="UP001056384">
    <property type="component" value="Chromosome 2"/>
</dbReference>
<dbReference type="PANTHER" id="PTHR38567">
    <property type="entry name" value="DUF4291 DOMAIN-CONTAINING PROTEIN"/>
    <property type="match status" value="1"/>
</dbReference>
<keyword evidence="2" id="KW-1185">Reference proteome</keyword>
<evidence type="ECO:0000313" key="1">
    <source>
        <dbReference type="EMBL" id="USW50103.1"/>
    </source>
</evidence>
<accession>A0A9Q9EI93</accession>
<dbReference type="Pfam" id="PF14124">
    <property type="entry name" value="DUF4291"/>
    <property type="match status" value="1"/>
</dbReference>
<evidence type="ECO:0000313" key="2">
    <source>
        <dbReference type="Proteomes" id="UP001056384"/>
    </source>
</evidence>
<sequence length="84" mass="9455">MATTPTPPTPQRCIRAHYNTETITVYQAYNADIASAAISIQRLNASPLYTPSRMTWIKPSWNWTMSRSGYTFKEPTNPAFSPSV</sequence>